<dbReference type="Pfam" id="PF14354">
    <property type="entry name" value="Lar_restr_allev"/>
    <property type="match status" value="1"/>
</dbReference>
<evidence type="ECO:0000313" key="2">
    <source>
        <dbReference type="Proteomes" id="UP000617634"/>
    </source>
</evidence>
<keyword evidence="2" id="KW-1185">Reference proteome</keyword>
<dbReference type="EMBL" id="JADZGI010000001">
    <property type="protein sequence ID" value="MBH0113219.1"/>
    <property type="molecule type" value="Genomic_DNA"/>
</dbReference>
<sequence length="178" mass="19826">MSKELKPCTHCKSPGFAVDRPNRIPFVECRKCGMEILGNTIDEAITAWNSRPSEDLIAARTLLAEAYQVVGQLVADIPEHPEIVRILDLLSKGEGTLLPFAYVPPKTERIAQLEGELSAEREKVATWIAMADRYVVAHDQCEPWRNGESASIPYVALVTMKDAMRDLRAALAKHREGE</sequence>
<proteinExistence type="predicted"/>
<protein>
    <submittedName>
        <fullName evidence="1">Lar family restriction alleviation protein</fullName>
    </submittedName>
</protein>
<dbReference type="AlphaFoldDB" id="A0A931HD42"/>
<comment type="caution">
    <text evidence="1">The sequence shown here is derived from an EMBL/GenBank/DDBJ whole genome shotgun (WGS) entry which is preliminary data.</text>
</comment>
<accession>A0A931HD42</accession>
<organism evidence="1 2">
    <name type="scientific">Novosphingobium aureum</name>
    <dbReference type="NCBI Taxonomy" id="2792964"/>
    <lineage>
        <taxon>Bacteria</taxon>
        <taxon>Pseudomonadati</taxon>
        <taxon>Pseudomonadota</taxon>
        <taxon>Alphaproteobacteria</taxon>
        <taxon>Sphingomonadales</taxon>
        <taxon>Sphingomonadaceae</taxon>
        <taxon>Novosphingobium</taxon>
    </lineage>
</organism>
<reference evidence="1" key="1">
    <citation type="submission" date="2020-11" db="EMBL/GenBank/DDBJ databases">
        <title>Novosphingobium aureum sp. nov., a marine bacterium isolated from sediment of a salt flat.</title>
        <authorList>
            <person name="Yoo Y."/>
            <person name="Kim J.-J."/>
        </authorList>
    </citation>
    <scope>NUCLEOTIDE SEQUENCE</scope>
    <source>
        <strain evidence="1">YJ-S2-02</strain>
    </source>
</reference>
<dbReference type="RefSeq" id="WP_197163270.1">
    <property type="nucleotide sequence ID" value="NZ_JADZGI010000001.1"/>
</dbReference>
<name>A0A931HD42_9SPHN</name>
<evidence type="ECO:0000313" key="1">
    <source>
        <dbReference type="EMBL" id="MBH0113219.1"/>
    </source>
</evidence>
<gene>
    <name evidence="1" type="ORF">I5E68_09700</name>
</gene>
<dbReference type="Proteomes" id="UP000617634">
    <property type="component" value="Unassembled WGS sequence"/>
</dbReference>